<protein>
    <submittedName>
        <fullName evidence="1">Uncharacterized protein</fullName>
    </submittedName>
</protein>
<accession>A0A176WFZ6</accession>
<evidence type="ECO:0000313" key="2">
    <source>
        <dbReference type="Proteomes" id="UP000077202"/>
    </source>
</evidence>
<sequence>MTMISHARKLSGFGGHLSPVPPHAIMGRQVLNLVFSAYNTLASAARRSSCMLWRLQRDLESGLALALFSSAPSVPYPCHVQRPADAELWASAHSSPYAES</sequence>
<name>A0A176WFZ6_MARPO</name>
<gene>
    <name evidence="1" type="ORF">AXG93_4031s1060</name>
</gene>
<organism evidence="1 2">
    <name type="scientific">Marchantia polymorpha subsp. ruderalis</name>
    <dbReference type="NCBI Taxonomy" id="1480154"/>
    <lineage>
        <taxon>Eukaryota</taxon>
        <taxon>Viridiplantae</taxon>
        <taxon>Streptophyta</taxon>
        <taxon>Embryophyta</taxon>
        <taxon>Marchantiophyta</taxon>
        <taxon>Marchantiopsida</taxon>
        <taxon>Marchantiidae</taxon>
        <taxon>Marchantiales</taxon>
        <taxon>Marchantiaceae</taxon>
        <taxon>Marchantia</taxon>
    </lineage>
</organism>
<dbReference type="AlphaFoldDB" id="A0A176WFZ6"/>
<evidence type="ECO:0000313" key="1">
    <source>
        <dbReference type="EMBL" id="OAE31056.1"/>
    </source>
</evidence>
<comment type="caution">
    <text evidence="1">The sequence shown here is derived from an EMBL/GenBank/DDBJ whole genome shotgun (WGS) entry which is preliminary data.</text>
</comment>
<reference evidence="1" key="1">
    <citation type="submission" date="2016-03" db="EMBL/GenBank/DDBJ databases">
        <title>Mechanisms controlling the formation of the plant cell surface in tip-growing cells are functionally conserved among land plants.</title>
        <authorList>
            <person name="Honkanen S."/>
            <person name="Jones V.A."/>
            <person name="Morieri G."/>
            <person name="Champion C."/>
            <person name="Hetherington A.J."/>
            <person name="Kelly S."/>
            <person name="Saint-Marcoux D."/>
            <person name="Proust H."/>
            <person name="Prescott H."/>
            <person name="Dolan L."/>
        </authorList>
    </citation>
    <scope>NUCLEOTIDE SEQUENCE [LARGE SCALE GENOMIC DNA]</scope>
    <source>
        <tissue evidence="1">Whole gametophyte</tissue>
    </source>
</reference>
<keyword evidence="2" id="KW-1185">Reference proteome</keyword>
<proteinExistence type="predicted"/>
<dbReference type="Proteomes" id="UP000077202">
    <property type="component" value="Unassembled WGS sequence"/>
</dbReference>
<dbReference type="EMBL" id="LVLJ01001187">
    <property type="protein sequence ID" value="OAE31056.1"/>
    <property type="molecule type" value="Genomic_DNA"/>
</dbReference>